<evidence type="ECO:0000256" key="4">
    <source>
        <dbReference type="ARBA" id="ARBA00022679"/>
    </source>
</evidence>
<keyword evidence="9" id="KW-0963">Cytoplasm</keyword>
<evidence type="ECO:0000256" key="8">
    <source>
        <dbReference type="ARBA" id="ARBA00030128"/>
    </source>
</evidence>
<dbReference type="InterPro" id="IPR020590">
    <property type="entry name" value="Guanylate_kinase_CS"/>
</dbReference>
<accession>A0A377JUK4</accession>
<evidence type="ECO:0000256" key="7">
    <source>
        <dbReference type="ARBA" id="ARBA00022840"/>
    </source>
</evidence>
<comment type="similarity">
    <text evidence="1 9">Belongs to the guanylate kinase family.</text>
</comment>
<dbReference type="InterPro" id="IPR027417">
    <property type="entry name" value="P-loop_NTPase"/>
</dbReference>
<dbReference type="GO" id="GO:0004385">
    <property type="term" value="F:GMP kinase activity"/>
    <property type="evidence" value="ECO:0007669"/>
    <property type="project" value="UniProtKB-UniRule"/>
</dbReference>
<gene>
    <name evidence="9 11" type="primary">gmk</name>
    <name evidence="11" type="ORF">NCTC12219_01559</name>
</gene>
<evidence type="ECO:0000256" key="3">
    <source>
        <dbReference type="ARBA" id="ARBA00016296"/>
    </source>
</evidence>
<dbReference type="SUPFAM" id="SSF52540">
    <property type="entry name" value="P-loop containing nucleoside triphosphate hydrolases"/>
    <property type="match status" value="1"/>
</dbReference>
<comment type="catalytic activity">
    <reaction evidence="9">
        <text>GMP + ATP = GDP + ADP</text>
        <dbReference type="Rhea" id="RHEA:20780"/>
        <dbReference type="ChEBI" id="CHEBI:30616"/>
        <dbReference type="ChEBI" id="CHEBI:58115"/>
        <dbReference type="ChEBI" id="CHEBI:58189"/>
        <dbReference type="ChEBI" id="CHEBI:456216"/>
        <dbReference type="EC" id="2.7.4.8"/>
    </reaction>
</comment>
<dbReference type="InterPro" id="IPR003593">
    <property type="entry name" value="AAA+_ATPase"/>
</dbReference>
<dbReference type="Gene3D" id="3.30.63.10">
    <property type="entry name" value="Guanylate Kinase phosphate binding domain"/>
    <property type="match status" value="1"/>
</dbReference>
<feature type="domain" description="Guanylate kinase-like" evidence="10">
    <location>
        <begin position="10"/>
        <end position="189"/>
    </location>
</feature>
<name>A0A377JUK4_9HELI</name>
<comment type="function">
    <text evidence="9">Essential for recycling GMP and indirectly, cGMP.</text>
</comment>
<dbReference type="PANTHER" id="PTHR23117:SF13">
    <property type="entry name" value="GUANYLATE KINASE"/>
    <property type="match status" value="1"/>
</dbReference>
<evidence type="ECO:0000256" key="5">
    <source>
        <dbReference type="ARBA" id="ARBA00022741"/>
    </source>
</evidence>
<dbReference type="SMART" id="SM00072">
    <property type="entry name" value="GuKc"/>
    <property type="match status" value="1"/>
</dbReference>
<dbReference type="Gene3D" id="3.40.50.300">
    <property type="entry name" value="P-loop containing nucleotide triphosphate hydrolases"/>
    <property type="match status" value="1"/>
</dbReference>
<evidence type="ECO:0000256" key="1">
    <source>
        <dbReference type="ARBA" id="ARBA00005790"/>
    </source>
</evidence>
<dbReference type="GO" id="GO:0005829">
    <property type="term" value="C:cytosol"/>
    <property type="evidence" value="ECO:0007669"/>
    <property type="project" value="TreeGrafter"/>
</dbReference>
<keyword evidence="7 9" id="KW-0067">ATP-binding</keyword>
<dbReference type="FunFam" id="3.30.63.10:FF:000002">
    <property type="entry name" value="Guanylate kinase 1"/>
    <property type="match status" value="1"/>
</dbReference>
<dbReference type="InterPro" id="IPR017665">
    <property type="entry name" value="Guanylate_kinase"/>
</dbReference>
<dbReference type="HAMAP" id="MF_00328">
    <property type="entry name" value="Guanylate_kinase"/>
    <property type="match status" value="1"/>
</dbReference>
<evidence type="ECO:0000313" key="11">
    <source>
        <dbReference type="EMBL" id="STP11661.1"/>
    </source>
</evidence>
<feature type="binding site" evidence="9">
    <location>
        <begin position="17"/>
        <end position="24"/>
    </location>
    <ligand>
        <name>ATP</name>
        <dbReference type="ChEBI" id="CHEBI:30616"/>
    </ligand>
</feature>
<evidence type="ECO:0000256" key="2">
    <source>
        <dbReference type="ARBA" id="ARBA00012961"/>
    </source>
</evidence>
<dbReference type="InterPro" id="IPR008145">
    <property type="entry name" value="GK/Ca_channel_bsu"/>
</dbReference>
<dbReference type="Proteomes" id="UP000255103">
    <property type="component" value="Unassembled WGS sequence"/>
</dbReference>
<comment type="subcellular location">
    <subcellularLocation>
        <location evidence="9">Cytoplasm</location>
    </subcellularLocation>
</comment>
<dbReference type="SMART" id="SM00382">
    <property type="entry name" value="AAA"/>
    <property type="match status" value="1"/>
</dbReference>
<dbReference type="EMBL" id="UGHX01000001">
    <property type="protein sequence ID" value="STP11661.1"/>
    <property type="molecule type" value="Genomic_DNA"/>
</dbReference>
<dbReference type="PROSITE" id="PS00856">
    <property type="entry name" value="GUANYLATE_KINASE_1"/>
    <property type="match status" value="1"/>
</dbReference>
<dbReference type="PROSITE" id="PS50052">
    <property type="entry name" value="GUANYLATE_KINASE_2"/>
    <property type="match status" value="1"/>
</dbReference>
<dbReference type="GO" id="GO:0005524">
    <property type="term" value="F:ATP binding"/>
    <property type="evidence" value="ECO:0007669"/>
    <property type="project" value="UniProtKB-UniRule"/>
</dbReference>
<dbReference type="InterPro" id="IPR008144">
    <property type="entry name" value="Guanylate_kin-like_dom"/>
</dbReference>
<dbReference type="Pfam" id="PF00625">
    <property type="entry name" value="Guanylate_kin"/>
    <property type="match status" value="1"/>
</dbReference>
<keyword evidence="6 9" id="KW-0418">Kinase</keyword>
<dbReference type="AlphaFoldDB" id="A0A377JUK4"/>
<evidence type="ECO:0000313" key="12">
    <source>
        <dbReference type="Proteomes" id="UP000255103"/>
    </source>
</evidence>
<dbReference type="RefSeq" id="WP_115722196.1">
    <property type="nucleotide sequence ID" value="NZ_UGHX01000001.1"/>
</dbReference>
<dbReference type="EC" id="2.7.4.8" evidence="2 9"/>
<dbReference type="NCBIfam" id="TIGR03263">
    <property type="entry name" value="guanyl_kin"/>
    <property type="match status" value="1"/>
</dbReference>
<dbReference type="PANTHER" id="PTHR23117">
    <property type="entry name" value="GUANYLATE KINASE-RELATED"/>
    <property type="match status" value="1"/>
</dbReference>
<keyword evidence="5 9" id="KW-0547">Nucleotide-binding</keyword>
<reference evidence="11 12" key="1">
    <citation type="submission" date="2018-06" db="EMBL/GenBank/DDBJ databases">
        <authorList>
            <consortium name="Pathogen Informatics"/>
            <person name="Doyle S."/>
        </authorList>
    </citation>
    <scope>NUCLEOTIDE SEQUENCE [LARGE SCALE GENOMIC DNA]</scope>
    <source>
        <strain evidence="11 12">NCTC12219</strain>
    </source>
</reference>
<dbReference type="CDD" id="cd00071">
    <property type="entry name" value="GMPK"/>
    <property type="match status" value="1"/>
</dbReference>
<organism evidence="11 12">
    <name type="scientific">Helicobacter cinaedi</name>
    <dbReference type="NCBI Taxonomy" id="213"/>
    <lineage>
        <taxon>Bacteria</taxon>
        <taxon>Pseudomonadati</taxon>
        <taxon>Campylobacterota</taxon>
        <taxon>Epsilonproteobacteria</taxon>
        <taxon>Campylobacterales</taxon>
        <taxon>Helicobacteraceae</taxon>
        <taxon>Helicobacter</taxon>
    </lineage>
</organism>
<evidence type="ECO:0000256" key="9">
    <source>
        <dbReference type="HAMAP-Rule" id="MF_00328"/>
    </source>
</evidence>
<evidence type="ECO:0000256" key="6">
    <source>
        <dbReference type="ARBA" id="ARBA00022777"/>
    </source>
</evidence>
<proteinExistence type="inferred from homology"/>
<sequence>MSKEMLEQKGAVLIISGPSGCGKSTLTKAIMDSIPDVYFSISTTTRPIRDGEIDGVHYHFVDKDKFLTDIKNNVFLEWAEVHTNFYGTSLEPVKTALAQDKIVLFDVDVQGHHSIKEYFGDFAKSVFITTKNKEILKQRLVARQTDDLQTIEFRLIQAHNEMQHIDDFDYLIINDDIHTAKEAMLAIARSLKYQQIERFSHIIQKWQD</sequence>
<keyword evidence="4 9" id="KW-0808">Transferase</keyword>
<protein>
    <recommendedName>
        <fullName evidence="3 9">Guanylate kinase</fullName>
        <ecNumber evidence="2 9">2.7.4.8</ecNumber>
    </recommendedName>
    <alternativeName>
        <fullName evidence="8 9">GMP kinase</fullName>
    </alternativeName>
</protein>
<evidence type="ECO:0000259" key="10">
    <source>
        <dbReference type="PROSITE" id="PS50052"/>
    </source>
</evidence>